<evidence type="ECO:0000256" key="3">
    <source>
        <dbReference type="PROSITE-ProRule" id="PRU00192"/>
    </source>
</evidence>
<dbReference type="GO" id="GO:0008544">
    <property type="term" value="P:epidermis development"/>
    <property type="evidence" value="ECO:0007669"/>
    <property type="project" value="Ensembl"/>
</dbReference>
<evidence type="ECO:0000256" key="1">
    <source>
        <dbReference type="ARBA" id="ARBA00022443"/>
    </source>
</evidence>
<dbReference type="PANTHER" id="PTHR12845:SF6">
    <property type="entry name" value="RHO GUANINE NUCLEOTIDE EXCHANGE FACTOR 19"/>
    <property type="match status" value="1"/>
</dbReference>
<organism evidence="8 9">
    <name type="scientific">Latimeria chalumnae</name>
    <name type="common">Coelacanth</name>
    <dbReference type="NCBI Taxonomy" id="7897"/>
    <lineage>
        <taxon>Eukaryota</taxon>
        <taxon>Metazoa</taxon>
        <taxon>Chordata</taxon>
        <taxon>Craniata</taxon>
        <taxon>Vertebrata</taxon>
        <taxon>Euteleostomi</taxon>
        <taxon>Coelacanthiformes</taxon>
        <taxon>Coelacanthidae</taxon>
        <taxon>Latimeria</taxon>
    </lineage>
</organism>
<dbReference type="GO" id="GO:0032956">
    <property type="term" value="P:regulation of actin cytoskeleton organization"/>
    <property type="evidence" value="ECO:0007669"/>
    <property type="project" value="TreeGrafter"/>
</dbReference>
<dbReference type="EMBL" id="AFYH01072339">
    <property type="status" value="NOT_ANNOTATED_CDS"/>
    <property type="molecule type" value="Genomic_DNA"/>
</dbReference>
<dbReference type="CDD" id="cd01221">
    <property type="entry name" value="PH_ephexin"/>
    <property type="match status" value="1"/>
</dbReference>
<dbReference type="GO" id="GO:0001843">
    <property type="term" value="P:neural tube closure"/>
    <property type="evidence" value="ECO:0007669"/>
    <property type="project" value="Ensembl"/>
</dbReference>
<dbReference type="Bgee" id="ENSLACG00000012955">
    <property type="expression patterns" value="Expressed in chordate pharynx and 4 other cell types or tissues"/>
</dbReference>
<keyword evidence="1 3" id="KW-0728">SH3 domain</keyword>
<dbReference type="Gene3D" id="2.30.29.30">
    <property type="entry name" value="Pleckstrin-homology domain (PH domain)/Phosphotyrosine-binding domain (PTB)"/>
    <property type="match status" value="1"/>
</dbReference>
<evidence type="ECO:0000259" key="7">
    <source>
        <dbReference type="PROSITE" id="PS50010"/>
    </source>
</evidence>
<dbReference type="CDD" id="cd11940">
    <property type="entry name" value="SH3_ARHGEF5_19"/>
    <property type="match status" value="1"/>
</dbReference>
<dbReference type="Pfam" id="PF00018">
    <property type="entry name" value="SH3_1"/>
    <property type="match status" value="1"/>
</dbReference>
<reference evidence="8" key="2">
    <citation type="submission" date="2025-08" db="UniProtKB">
        <authorList>
            <consortium name="Ensembl"/>
        </authorList>
    </citation>
    <scope>IDENTIFICATION</scope>
</reference>
<dbReference type="eggNOG" id="KOG3523">
    <property type="taxonomic scope" value="Eukaryota"/>
</dbReference>
<dbReference type="Pfam" id="PF00621">
    <property type="entry name" value="RhoGEF"/>
    <property type="match status" value="1"/>
</dbReference>
<dbReference type="PROSITE" id="PS50003">
    <property type="entry name" value="PH_DOMAIN"/>
    <property type="match status" value="1"/>
</dbReference>
<dbReference type="CDD" id="cd00160">
    <property type="entry name" value="RhoGEF"/>
    <property type="match status" value="1"/>
</dbReference>
<accession>H3AYK0</accession>
<gene>
    <name evidence="8" type="primary">ARHGEF19</name>
</gene>
<dbReference type="STRING" id="7897.ENSLACP00000014721"/>
<dbReference type="InterPro" id="IPR035899">
    <property type="entry name" value="DBL_dom_sf"/>
</dbReference>
<feature type="region of interest" description="Disordered" evidence="4">
    <location>
        <begin position="268"/>
        <end position="292"/>
    </location>
</feature>
<dbReference type="Gene3D" id="1.20.900.10">
    <property type="entry name" value="Dbl homology (DH) domain"/>
    <property type="match status" value="1"/>
</dbReference>
<dbReference type="SMART" id="SM00326">
    <property type="entry name" value="SH3"/>
    <property type="match status" value="1"/>
</dbReference>
<evidence type="ECO:0000256" key="4">
    <source>
        <dbReference type="SAM" id="MobiDB-lite"/>
    </source>
</evidence>
<feature type="region of interest" description="Disordered" evidence="4">
    <location>
        <begin position="24"/>
        <end position="45"/>
    </location>
</feature>
<feature type="compositionally biased region" description="Low complexity" evidence="4">
    <location>
        <begin position="215"/>
        <end position="228"/>
    </location>
</feature>
<protein>
    <submittedName>
        <fullName evidence="8">Rho guanine nucleotide exchange factor 19</fullName>
    </submittedName>
</protein>
<dbReference type="EMBL" id="AFYH01072338">
    <property type="status" value="NOT_ANNOTATED_CDS"/>
    <property type="molecule type" value="Genomic_DNA"/>
</dbReference>
<dbReference type="InterPro" id="IPR001849">
    <property type="entry name" value="PH_domain"/>
</dbReference>
<proteinExistence type="predicted"/>
<dbReference type="OMA" id="ENGGWRS"/>
<dbReference type="HOGENOM" id="CLU_012820_1_0_1"/>
<dbReference type="GO" id="GO:0005085">
    <property type="term" value="F:guanyl-nucleotide exchange factor activity"/>
    <property type="evidence" value="ECO:0007669"/>
    <property type="project" value="UniProtKB-KW"/>
</dbReference>
<dbReference type="InterPro" id="IPR001452">
    <property type="entry name" value="SH3_domain"/>
</dbReference>
<dbReference type="Ensembl" id="ENSLACT00000014824.1">
    <property type="protein sequence ID" value="ENSLACP00000014721.1"/>
    <property type="gene ID" value="ENSLACG00000012955.1"/>
</dbReference>
<feature type="domain" description="PH" evidence="6">
    <location>
        <begin position="709"/>
        <end position="822"/>
    </location>
</feature>
<evidence type="ECO:0000259" key="6">
    <source>
        <dbReference type="PROSITE" id="PS50003"/>
    </source>
</evidence>
<evidence type="ECO:0000313" key="8">
    <source>
        <dbReference type="Ensembl" id="ENSLACP00000014721.1"/>
    </source>
</evidence>
<dbReference type="PANTHER" id="PTHR12845">
    <property type="entry name" value="GUANINE NUCLEOTIDE EXCHANGE FACTOR"/>
    <property type="match status" value="1"/>
</dbReference>
<dbReference type="SUPFAM" id="SSF50729">
    <property type="entry name" value="PH domain-like"/>
    <property type="match status" value="1"/>
</dbReference>
<dbReference type="InterPro" id="IPR047271">
    <property type="entry name" value="Ephexin-like"/>
</dbReference>
<sequence length="920" mass="104945">QYPVMEYRSLPDFQPHLKVLPYRGDSGDMRIPSDAEPQSLSDGLKDRPYVGKHPIAVCKQESLSFIELPNLRANGQKINGRDTLSPASWTSSTHSDKNWGFHDQSDTTLTLSVDRELTEGQRVDSTVYRTVEPETMQGILEVPVPGHSQVVGNVDQLPYRNLLNESEPSSPTRIVGSLKEPLTSPRSPELPGLQRRISQSSDKEKLARRKMKVYSPESSTEEPVSSPSLTCESIFSGTVFDNKLKNSDGVNCDLFLDESEALEHKTSVEASDAPETSEHLAVGPANHNCKGPEQERRRFSASELINKLQLSQRKSSFTLKLGKSLSTRVTPKEKFFLGNLDLITGIKTRHFYLGIVSVTPTESPTQSPPPLGTVQFADSFLQHKGTTRQRYKINQQEDQKPTPPPQNNFMLILNFSRMLYIMKADRKVNSLIQQTLTPVSDLVRSTNQILILAVPQDSSIASQPGWNSINQELNYTSSSDNLQNFSSQSCVCLHKAKFELITSEASYIRSLSIAVDHFMNSKELNECLGTQEKQWLFSKLPDVKEVSESRFLLDLEERLEADILRFDVCDIVLDHCPEFQRVYLPYVTNQAYQELTYQRLLQENPKFPSILAKLEEDQMCQRLPLTSFLILPFQRITRLKMLVENILKRTTQGSRDEDTATKAFNELKRLIRECNASVQSMKRTEELIHLNKKIHFESKIFPLISQSRWLVKHGELVEVDTQATNMTGSKFKVATRPVYLHLFNDCLLLSRKKETGKFAVFAHAKIQELKVKDLNIKLHGIPGHIFHLQLSENHQIKYQVLLRAQTESEKQRWITAMFPSSHQTEKEQAMENDDCPQVQCIKAYKAQEHDELSLEKADILEVKTKTSDGWIEGMRLSDGERGWFPKAYVEEIISRNARLRNLRENNRIKCATLKLEEEQL</sequence>
<name>H3AYK0_LATCH</name>
<dbReference type="Gene3D" id="2.30.30.40">
    <property type="entry name" value="SH3 Domains"/>
    <property type="match status" value="1"/>
</dbReference>
<feature type="region of interest" description="Disordered" evidence="4">
    <location>
        <begin position="164"/>
        <end position="228"/>
    </location>
</feature>
<evidence type="ECO:0000313" key="9">
    <source>
        <dbReference type="Proteomes" id="UP000008672"/>
    </source>
</evidence>
<dbReference type="InterPro" id="IPR011993">
    <property type="entry name" value="PH-like_dom_sf"/>
</dbReference>
<dbReference type="FunFam" id="1.20.900.10:FF:000007">
    <property type="entry name" value="rho guanine nucleotide exchange factor 19"/>
    <property type="match status" value="1"/>
</dbReference>
<feature type="domain" description="SH3" evidence="5">
    <location>
        <begin position="833"/>
        <end position="894"/>
    </location>
</feature>
<reference evidence="8" key="3">
    <citation type="submission" date="2025-09" db="UniProtKB">
        <authorList>
            <consortium name="Ensembl"/>
        </authorList>
    </citation>
    <scope>IDENTIFICATION</scope>
</reference>
<reference evidence="9" key="1">
    <citation type="submission" date="2011-08" db="EMBL/GenBank/DDBJ databases">
        <title>The draft genome of Latimeria chalumnae.</title>
        <authorList>
            <person name="Di Palma F."/>
            <person name="Alfoldi J."/>
            <person name="Johnson J."/>
            <person name="Berlin A."/>
            <person name="Gnerre S."/>
            <person name="Jaffe D."/>
            <person name="MacCallum I."/>
            <person name="Young S."/>
            <person name="Walker B.J."/>
            <person name="Lander E."/>
            <person name="Lindblad-Toh K."/>
        </authorList>
    </citation>
    <scope>NUCLEOTIDE SEQUENCE [LARGE SCALE GENOMIC DNA]</scope>
    <source>
        <strain evidence="9">Wild caught</strain>
    </source>
</reference>
<dbReference type="EMBL" id="AFYH01072337">
    <property type="status" value="NOT_ANNOTATED_CDS"/>
    <property type="molecule type" value="Genomic_DNA"/>
</dbReference>
<dbReference type="InParanoid" id="H3AYK0"/>
<dbReference type="FunCoup" id="H3AYK0">
    <property type="interactions" value="495"/>
</dbReference>
<evidence type="ECO:0000259" key="5">
    <source>
        <dbReference type="PROSITE" id="PS50002"/>
    </source>
</evidence>
<dbReference type="SUPFAM" id="SSF48065">
    <property type="entry name" value="DBL homology domain (DH-domain)"/>
    <property type="match status" value="1"/>
</dbReference>
<dbReference type="AlphaFoldDB" id="H3AYK0"/>
<feature type="domain" description="DH" evidence="7">
    <location>
        <begin position="492"/>
        <end position="677"/>
    </location>
</feature>
<dbReference type="SMART" id="SM00325">
    <property type="entry name" value="RhoGEF"/>
    <property type="match status" value="1"/>
</dbReference>
<dbReference type="InterPro" id="IPR036028">
    <property type="entry name" value="SH3-like_dom_sf"/>
</dbReference>
<keyword evidence="9" id="KW-1185">Reference proteome</keyword>
<dbReference type="InterPro" id="IPR000219">
    <property type="entry name" value="DH_dom"/>
</dbReference>
<keyword evidence="2" id="KW-0344">Guanine-nucleotide releasing factor</keyword>
<dbReference type="PROSITE" id="PS50010">
    <property type="entry name" value="DH_2"/>
    <property type="match status" value="1"/>
</dbReference>
<evidence type="ECO:0000256" key="2">
    <source>
        <dbReference type="ARBA" id="ARBA00022658"/>
    </source>
</evidence>
<dbReference type="GeneTree" id="ENSGT01030000234571"/>
<dbReference type="InterPro" id="IPR047270">
    <property type="entry name" value="PH_ephexin"/>
</dbReference>
<dbReference type="PROSITE" id="PS50002">
    <property type="entry name" value="SH3"/>
    <property type="match status" value="1"/>
</dbReference>
<dbReference type="SUPFAM" id="SSF50044">
    <property type="entry name" value="SH3-domain"/>
    <property type="match status" value="1"/>
</dbReference>
<dbReference type="Proteomes" id="UP000008672">
    <property type="component" value="Unassembled WGS sequence"/>
</dbReference>
<dbReference type="SMART" id="SM00233">
    <property type="entry name" value="PH"/>
    <property type="match status" value="1"/>
</dbReference>